<dbReference type="AlphaFoldDB" id="A0A182QEK6"/>
<organism evidence="3 4">
    <name type="scientific">Anopheles farauti</name>
    <dbReference type="NCBI Taxonomy" id="69004"/>
    <lineage>
        <taxon>Eukaryota</taxon>
        <taxon>Metazoa</taxon>
        <taxon>Ecdysozoa</taxon>
        <taxon>Arthropoda</taxon>
        <taxon>Hexapoda</taxon>
        <taxon>Insecta</taxon>
        <taxon>Pterygota</taxon>
        <taxon>Neoptera</taxon>
        <taxon>Endopterygota</taxon>
        <taxon>Diptera</taxon>
        <taxon>Nematocera</taxon>
        <taxon>Culicoidea</taxon>
        <taxon>Culicidae</taxon>
        <taxon>Anophelinae</taxon>
        <taxon>Anopheles</taxon>
    </lineage>
</organism>
<proteinExistence type="predicted"/>
<dbReference type="VEuPathDB" id="VectorBase:AFAF008567"/>
<keyword evidence="2" id="KW-1133">Transmembrane helix</keyword>
<feature type="transmembrane region" description="Helical" evidence="2">
    <location>
        <begin position="104"/>
        <end position="124"/>
    </location>
</feature>
<feature type="region of interest" description="Disordered" evidence="1">
    <location>
        <begin position="13"/>
        <end position="39"/>
    </location>
</feature>
<dbReference type="Proteomes" id="UP000075886">
    <property type="component" value="Unassembled WGS sequence"/>
</dbReference>
<dbReference type="EMBL" id="AXCN02000010">
    <property type="status" value="NOT_ANNOTATED_CDS"/>
    <property type="molecule type" value="Genomic_DNA"/>
</dbReference>
<keyword evidence="2" id="KW-0472">Membrane</keyword>
<evidence type="ECO:0000313" key="4">
    <source>
        <dbReference type="Proteomes" id="UP000075886"/>
    </source>
</evidence>
<protein>
    <submittedName>
        <fullName evidence="3">Uncharacterized protein</fullName>
    </submittedName>
</protein>
<name>A0A182QEK6_9DIPT</name>
<sequence length="187" mass="20944">MFMVNELATAKKAGEKQSLSGGGGGGGGGIGSNSNTEHNIQHRTGEQGMKMMGMMVQVEEKWISNIIHTNTHNTSTETVISFPTGRRDHVPFILRLLQAQLRVLPTYLALLLLLLLLLLVWLILQRQRRRRYVTVFGRWHDTAQAATIEHKHCGTALKPWVTTLTLPVPIARLAQRHVSVRVIVTER</sequence>
<dbReference type="EnsemblMetazoa" id="AFAF008567-RA">
    <property type="protein sequence ID" value="AFAF008567-PA"/>
    <property type="gene ID" value="AFAF008567"/>
</dbReference>
<accession>A0A182QEK6</accession>
<keyword evidence="4" id="KW-1185">Reference proteome</keyword>
<keyword evidence="2" id="KW-0812">Transmembrane</keyword>
<evidence type="ECO:0000256" key="1">
    <source>
        <dbReference type="SAM" id="MobiDB-lite"/>
    </source>
</evidence>
<reference evidence="4" key="1">
    <citation type="submission" date="2014-01" db="EMBL/GenBank/DDBJ databases">
        <title>The Genome Sequence of Anopheles farauti FAR1 (V2).</title>
        <authorList>
            <consortium name="The Broad Institute Genomics Platform"/>
            <person name="Neafsey D.E."/>
            <person name="Besansky N."/>
            <person name="Howell P."/>
            <person name="Walton C."/>
            <person name="Young S.K."/>
            <person name="Zeng Q."/>
            <person name="Gargeya S."/>
            <person name="Fitzgerald M."/>
            <person name="Haas B."/>
            <person name="Abouelleil A."/>
            <person name="Allen A.W."/>
            <person name="Alvarado L."/>
            <person name="Arachchi H.M."/>
            <person name="Berlin A.M."/>
            <person name="Chapman S.B."/>
            <person name="Gainer-Dewar J."/>
            <person name="Goldberg J."/>
            <person name="Griggs A."/>
            <person name="Gujja S."/>
            <person name="Hansen M."/>
            <person name="Howarth C."/>
            <person name="Imamovic A."/>
            <person name="Ireland A."/>
            <person name="Larimer J."/>
            <person name="McCowan C."/>
            <person name="Murphy C."/>
            <person name="Pearson M."/>
            <person name="Poon T.W."/>
            <person name="Priest M."/>
            <person name="Roberts A."/>
            <person name="Saif S."/>
            <person name="Shea T."/>
            <person name="Sisk P."/>
            <person name="Sykes S."/>
            <person name="Wortman J."/>
            <person name="Nusbaum C."/>
            <person name="Birren B."/>
        </authorList>
    </citation>
    <scope>NUCLEOTIDE SEQUENCE [LARGE SCALE GENOMIC DNA]</scope>
    <source>
        <strain evidence="4">FAR1</strain>
    </source>
</reference>
<feature type="compositionally biased region" description="Gly residues" evidence="1">
    <location>
        <begin position="20"/>
        <end position="31"/>
    </location>
</feature>
<evidence type="ECO:0000256" key="2">
    <source>
        <dbReference type="SAM" id="Phobius"/>
    </source>
</evidence>
<evidence type="ECO:0000313" key="3">
    <source>
        <dbReference type="EnsemblMetazoa" id="AFAF008567-PA"/>
    </source>
</evidence>
<reference evidence="3" key="2">
    <citation type="submission" date="2020-05" db="UniProtKB">
        <authorList>
            <consortium name="EnsemblMetazoa"/>
        </authorList>
    </citation>
    <scope>IDENTIFICATION</scope>
    <source>
        <strain evidence="3">FAR1</strain>
    </source>
</reference>